<dbReference type="Proteomes" id="UP001304461">
    <property type="component" value="Unassembled WGS sequence"/>
</dbReference>
<dbReference type="PANTHER" id="PTHR46737:SF2">
    <property type="entry name" value="OS02G0827600 PROTEIN"/>
    <property type="match status" value="1"/>
</dbReference>
<dbReference type="Pfam" id="PF12049">
    <property type="entry name" value="DUF3531"/>
    <property type="match status" value="1"/>
</dbReference>
<dbReference type="RefSeq" id="WP_015108321.1">
    <property type="nucleotide sequence ID" value="NZ_JAYGHX010000002.1"/>
</dbReference>
<organism evidence="1 2">
    <name type="scientific">Cyanobium gracile UHCC 0139</name>
    <dbReference type="NCBI Taxonomy" id="3110308"/>
    <lineage>
        <taxon>Bacteria</taxon>
        <taxon>Bacillati</taxon>
        <taxon>Cyanobacteriota</taxon>
        <taxon>Cyanophyceae</taxon>
        <taxon>Synechococcales</taxon>
        <taxon>Prochlorococcaceae</taxon>
        <taxon>Cyanobium</taxon>
    </lineage>
</organism>
<keyword evidence="2" id="KW-1185">Reference proteome</keyword>
<proteinExistence type="predicted"/>
<reference evidence="1 2" key="1">
    <citation type="submission" date="2023-12" db="EMBL/GenBank/DDBJ databases">
        <title>Baltic Sea Cyanobacteria.</title>
        <authorList>
            <person name="Delbaje E."/>
            <person name="Fewer D.P."/>
            <person name="Shishido T.K."/>
        </authorList>
    </citation>
    <scope>NUCLEOTIDE SEQUENCE [LARGE SCALE GENOMIC DNA]</scope>
    <source>
        <strain evidence="1 2">UHCC 0139</strain>
    </source>
</reference>
<dbReference type="InterPro" id="IPR021920">
    <property type="entry name" value="DUF3531"/>
</dbReference>
<gene>
    <name evidence="1" type="ORF">VB738_05410</name>
</gene>
<accession>A0ABU5RSG2</accession>
<evidence type="ECO:0000313" key="2">
    <source>
        <dbReference type="Proteomes" id="UP001304461"/>
    </source>
</evidence>
<comment type="caution">
    <text evidence="1">The sequence shown here is derived from an EMBL/GenBank/DDBJ whole genome shotgun (WGS) entry which is preliminary data.</text>
</comment>
<evidence type="ECO:0000313" key="1">
    <source>
        <dbReference type="EMBL" id="MEA5390697.1"/>
    </source>
</evidence>
<sequence>MDVRFREVDPFNCWIWLHFADQPGGAERGYVETAFDSWFFLGKLGGFNAENLQTHEGGVDLGWLPYDTESAERCLPALMHNMGPMEYQDDWARCWVDLGTSDALALDVLINALRQLDNDVLEITELVIGGLNEDWPIDEEPESPFSRD</sequence>
<protein>
    <submittedName>
        <fullName evidence="1">DUF3531 family protein</fullName>
    </submittedName>
</protein>
<dbReference type="PANTHER" id="PTHR46737">
    <property type="entry name" value="OS02G0827600 PROTEIN"/>
    <property type="match status" value="1"/>
</dbReference>
<dbReference type="EMBL" id="JAYGHX010000002">
    <property type="protein sequence ID" value="MEA5390697.1"/>
    <property type="molecule type" value="Genomic_DNA"/>
</dbReference>
<name>A0ABU5RSG2_9CYAN</name>